<dbReference type="PANTHER" id="PTHR28629">
    <property type="entry name" value="TRIOKINASE/FMN CYCLASE"/>
    <property type="match status" value="1"/>
</dbReference>
<dbReference type="InterPro" id="IPR004007">
    <property type="entry name" value="DhaL_dom"/>
</dbReference>
<comment type="caution">
    <text evidence="4">The sequence shown here is derived from an EMBL/GenBank/DDBJ whole genome shotgun (WGS) entry which is preliminary data.</text>
</comment>
<keyword evidence="2" id="KW-0418">Kinase</keyword>
<evidence type="ECO:0000256" key="2">
    <source>
        <dbReference type="ARBA" id="ARBA00022777"/>
    </source>
</evidence>
<evidence type="ECO:0000259" key="3">
    <source>
        <dbReference type="PROSITE" id="PS51480"/>
    </source>
</evidence>
<dbReference type="InterPro" id="IPR036117">
    <property type="entry name" value="DhaL_dom_sf"/>
</dbReference>
<dbReference type="Pfam" id="PF02734">
    <property type="entry name" value="Dak2"/>
    <property type="match status" value="1"/>
</dbReference>
<evidence type="ECO:0000313" key="4">
    <source>
        <dbReference type="EMBL" id="MDH6279970.1"/>
    </source>
</evidence>
<evidence type="ECO:0000256" key="1">
    <source>
        <dbReference type="ARBA" id="ARBA00022679"/>
    </source>
</evidence>
<sequence>MTTLQLEPTRTWIMRFAADVEAQVDTLTELDRQVGDGDFGLNLRSAVRAARSEIEARPPERPGAVFSRVSDAFLGTGGTSGPLLGLWFGRIAAVPGDGVSAGDLAAAVDTATHAVRRLGKADVGHKTMVDAMVPAAEALLASAATSDDVFAALAAARAAAARGAESTRELVARRGRASYVGEHARGVVDPGAYAIAMFFAAAPIAAGDL</sequence>
<dbReference type="SMART" id="SM01120">
    <property type="entry name" value="Dak2"/>
    <property type="match status" value="1"/>
</dbReference>
<name>A0ABT6M6T8_9NOCA</name>
<accession>A0ABT6M6T8</accession>
<gene>
    <name evidence="4" type="ORF">M2280_001179</name>
</gene>
<keyword evidence="5" id="KW-1185">Reference proteome</keyword>
<dbReference type="InterPro" id="IPR012737">
    <property type="entry name" value="DhaK_L_YcgS"/>
</dbReference>
<dbReference type="RefSeq" id="WP_280759319.1">
    <property type="nucleotide sequence ID" value="NZ_JARXVC010000002.1"/>
</dbReference>
<dbReference type="PROSITE" id="PS51480">
    <property type="entry name" value="DHAL"/>
    <property type="match status" value="1"/>
</dbReference>
<dbReference type="PANTHER" id="PTHR28629:SF4">
    <property type="entry name" value="TRIOKINASE_FMN CYCLASE"/>
    <property type="match status" value="1"/>
</dbReference>
<dbReference type="SUPFAM" id="SSF101473">
    <property type="entry name" value="DhaL-like"/>
    <property type="match status" value="1"/>
</dbReference>
<dbReference type="GO" id="GO:0047324">
    <property type="term" value="F:phosphoenolpyruvate-glycerone phosphotransferase activity"/>
    <property type="evidence" value="ECO:0007669"/>
    <property type="project" value="UniProtKB-EC"/>
</dbReference>
<proteinExistence type="predicted"/>
<feature type="domain" description="DhaL" evidence="3">
    <location>
        <begin position="7"/>
        <end position="204"/>
    </location>
</feature>
<dbReference type="EMBL" id="JARXVC010000002">
    <property type="protein sequence ID" value="MDH6279970.1"/>
    <property type="molecule type" value="Genomic_DNA"/>
</dbReference>
<dbReference type="InterPro" id="IPR050861">
    <property type="entry name" value="Dihydroxyacetone_Kinase"/>
</dbReference>
<dbReference type="Proteomes" id="UP001160334">
    <property type="component" value="Unassembled WGS sequence"/>
</dbReference>
<dbReference type="Gene3D" id="1.25.40.340">
    <property type="match status" value="1"/>
</dbReference>
<evidence type="ECO:0000313" key="5">
    <source>
        <dbReference type="Proteomes" id="UP001160334"/>
    </source>
</evidence>
<reference evidence="4 5" key="1">
    <citation type="submission" date="2023-04" db="EMBL/GenBank/DDBJ databases">
        <title>Forest soil microbial communities from Buena Vista Peninsula, Colon Province, Panama.</title>
        <authorList>
            <person name="Bouskill N."/>
        </authorList>
    </citation>
    <scope>NUCLEOTIDE SEQUENCE [LARGE SCALE GENOMIC DNA]</scope>
    <source>
        <strain evidence="4 5">CFH S0262</strain>
    </source>
</reference>
<dbReference type="EC" id="2.7.1.121" evidence="4"/>
<protein>
    <submittedName>
        <fullName evidence="4">Dihydroxyacetone kinase-like protein</fullName>
        <ecNumber evidence="4">2.7.1.121</ecNumber>
    </submittedName>
</protein>
<keyword evidence="1 4" id="KW-0808">Transferase</keyword>
<organism evidence="4 5">
    <name type="scientific">Prescottella agglutinans</name>
    <dbReference type="NCBI Taxonomy" id="1644129"/>
    <lineage>
        <taxon>Bacteria</taxon>
        <taxon>Bacillati</taxon>
        <taxon>Actinomycetota</taxon>
        <taxon>Actinomycetes</taxon>
        <taxon>Mycobacteriales</taxon>
        <taxon>Nocardiaceae</taxon>
        <taxon>Prescottella</taxon>
    </lineage>
</organism>
<dbReference type="NCBIfam" id="TIGR02365">
    <property type="entry name" value="dha_L_ycgS"/>
    <property type="match status" value="1"/>
</dbReference>